<dbReference type="EMBL" id="FNEJ01000040">
    <property type="protein sequence ID" value="SDJ52362.1"/>
    <property type="molecule type" value="Genomic_DNA"/>
</dbReference>
<dbReference type="RefSeq" id="WP_089852238.1">
    <property type="nucleotide sequence ID" value="NZ_FNEJ01000040.1"/>
</dbReference>
<evidence type="ECO:0000313" key="2">
    <source>
        <dbReference type="Proteomes" id="UP000199093"/>
    </source>
</evidence>
<dbReference type="AlphaFoldDB" id="A0A1G8UF29"/>
<dbReference type="STRING" id="555512.SAMN04487993_104026"/>
<organism evidence="1 2">
    <name type="scientific">Salipiger marinus</name>
    <dbReference type="NCBI Taxonomy" id="555512"/>
    <lineage>
        <taxon>Bacteria</taxon>
        <taxon>Pseudomonadati</taxon>
        <taxon>Pseudomonadota</taxon>
        <taxon>Alphaproteobacteria</taxon>
        <taxon>Rhodobacterales</taxon>
        <taxon>Roseobacteraceae</taxon>
        <taxon>Salipiger</taxon>
    </lineage>
</organism>
<keyword evidence="2" id="KW-1185">Reference proteome</keyword>
<reference evidence="1 2" key="1">
    <citation type="submission" date="2016-10" db="EMBL/GenBank/DDBJ databases">
        <authorList>
            <person name="de Groot N.N."/>
        </authorList>
    </citation>
    <scope>NUCLEOTIDE SEQUENCE [LARGE SCALE GENOMIC DNA]</scope>
    <source>
        <strain evidence="1 2">DSM 26424</strain>
    </source>
</reference>
<protein>
    <submittedName>
        <fullName evidence="1">Uncharacterized protein</fullName>
    </submittedName>
</protein>
<gene>
    <name evidence="1" type="ORF">SAMN04487993_104026</name>
</gene>
<dbReference type="Proteomes" id="UP000199093">
    <property type="component" value="Unassembled WGS sequence"/>
</dbReference>
<proteinExistence type="predicted"/>
<name>A0A1G8UF29_9RHOB</name>
<accession>A0A1G8UF29</accession>
<evidence type="ECO:0000313" key="1">
    <source>
        <dbReference type="EMBL" id="SDJ52362.1"/>
    </source>
</evidence>
<sequence length="63" mass="7442">MNSPLYRTAPILTSVSKRRRAVERATFQFYERVRKAKPDAERLSELERHLRRIGKLIHPPPSN</sequence>